<accession>A0A832GMS0</accession>
<comment type="caution">
    <text evidence="2">The sequence shown here is derived from an EMBL/GenBank/DDBJ whole genome shotgun (WGS) entry which is preliminary data.</text>
</comment>
<proteinExistence type="predicted"/>
<evidence type="ECO:0008006" key="3">
    <source>
        <dbReference type="Google" id="ProtNLM"/>
    </source>
</evidence>
<evidence type="ECO:0000313" key="2">
    <source>
        <dbReference type="EMBL" id="HGV55156.1"/>
    </source>
</evidence>
<evidence type="ECO:0000256" key="1">
    <source>
        <dbReference type="SAM" id="Phobius"/>
    </source>
</evidence>
<keyword evidence="1" id="KW-0472">Membrane</keyword>
<keyword evidence="1" id="KW-1133">Transmembrane helix</keyword>
<reference evidence="2" key="1">
    <citation type="journal article" date="2020" name="mSystems">
        <title>Genome- and Community-Level Interaction Insights into Carbon Utilization and Element Cycling Functions of Hydrothermarchaeota in Hydrothermal Sediment.</title>
        <authorList>
            <person name="Zhou Z."/>
            <person name="Liu Y."/>
            <person name="Xu W."/>
            <person name="Pan J."/>
            <person name="Luo Z.H."/>
            <person name="Li M."/>
        </authorList>
    </citation>
    <scope>NUCLEOTIDE SEQUENCE [LARGE SCALE GENOMIC DNA]</scope>
    <source>
        <strain evidence="2">SpSt-605</strain>
    </source>
</reference>
<sequence length="191" mass="21570">MDYLAYVFLVLAGLAVLILLVMAIKIAKLVKNLNRNLELLPALIMNLKSSSEKLNDNLDLSQRTLENLNHLLGELKIVPRVVEELGNSVKDFEAFLKGQVEVVKDDLHFVLEDSREVLRDVKEISSEVKEKTLQISQNLDPLLKSLSETVEVSKLFLDNLNNTLKKTYVEISAITTGVTEVFKGIRRLIKI</sequence>
<organism evidence="2">
    <name type="scientific">Caldimicrobium thiodismutans</name>
    <dbReference type="NCBI Taxonomy" id="1653476"/>
    <lineage>
        <taxon>Bacteria</taxon>
        <taxon>Pseudomonadati</taxon>
        <taxon>Thermodesulfobacteriota</taxon>
        <taxon>Thermodesulfobacteria</taxon>
        <taxon>Thermodesulfobacteriales</taxon>
        <taxon>Thermodesulfobacteriaceae</taxon>
        <taxon>Caldimicrobium</taxon>
    </lineage>
</organism>
<feature type="transmembrane region" description="Helical" evidence="1">
    <location>
        <begin position="6"/>
        <end position="27"/>
    </location>
</feature>
<dbReference type="AlphaFoldDB" id="A0A832GMS0"/>
<protein>
    <recommendedName>
        <fullName evidence="3">DUF948 domain-containing protein</fullName>
    </recommendedName>
</protein>
<dbReference type="EMBL" id="DSZU01000062">
    <property type="protein sequence ID" value="HGV55156.1"/>
    <property type="molecule type" value="Genomic_DNA"/>
</dbReference>
<keyword evidence="1" id="KW-0812">Transmembrane</keyword>
<gene>
    <name evidence="2" type="ORF">ENT73_03615</name>
</gene>
<name>A0A832GMS0_9BACT</name>